<dbReference type="PANTHER" id="PTHR12393">
    <property type="entry name" value="SPHINGOMYELIN PHOSPHODIESTERASE RELATED"/>
    <property type="match status" value="1"/>
</dbReference>
<dbReference type="GO" id="GO:0005783">
    <property type="term" value="C:endoplasmic reticulum"/>
    <property type="evidence" value="ECO:0007669"/>
    <property type="project" value="TreeGrafter"/>
</dbReference>
<comment type="caution">
    <text evidence="2">The sequence shown here is derived from an EMBL/GenBank/DDBJ whole genome shotgun (WGS) entry which is preliminary data.</text>
</comment>
<protein>
    <recommendedName>
        <fullName evidence="1">F-box domain-containing protein</fullName>
    </recommendedName>
</protein>
<dbReference type="PANTHER" id="PTHR12393:SF6">
    <property type="entry name" value="SPHINGOMYELIN PHOSPHODIESTERASE 2"/>
    <property type="match status" value="1"/>
</dbReference>
<feature type="domain" description="F-box" evidence="1">
    <location>
        <begin position="15"/>
        <end position="64"/>
    </location>
</feature>
<dbReference type="GO" id="GO:0071944">
    <property type="term" value="C:cell periphery"/>
    <property type="evidence" value="ECO:0007669"/>
    <property type="project" value="TreeGrafter"/>
</dbReference>
<dbReference type="GO" id="GO:0016020">
    <property type="term" value="C:membrane"/>
    <property type="evidence" value="ECO:0007669"/>
    <property type="project" value="TreeGrafter"/>
</dbReference>
<dbReference type="GO" id="GO:0030149">
    <property type="term" value="P:sphingolipid catabolic process"/>
    <property type="evidence" value="ECO:0007669"/>
    <property type="project" value="TreeGrafter"/>
</dbReference>
<name>A0A9W6F9E8_9CHLO</name>
<evidence type="ECO:0000259" key="1">
    <source>
        <dbReference type="PROSITE" id="PS50181"/>
    </source>
</evidence>
<sequence>MTSLSDVRPIMEPVMRTLDDLPPNLLEHVVSFLPDNEIACNVRLINKRIAECLHSRVAVRLSQLSPHHAFVRRWGGFENPAVRCLTFKQRHLLLCLTARSGSLPNLETAVETAGCTLTQALLDAAAESGHSDVCRWLVANACDLENAALSAVKAAAKAGHLDVVIFLLRHGRGHVIPLEIAAETWAAAAGAGHRALCEGLMSAGITCVAAAAAAATGSESDEDEGAYVGDGDVSDLSFISDLFDDFIPNDDTNHTRARPVVTAAARGGHVALTDWLLQLPGFAKARRDPDLLLVAAYAFDAASLQQLYDGRYGILRRVKIGHANGAVVTAACGPAPDWRAKVEWLLAVFGAVDPVDLILTTEACNSKGPIAERPDAIPRLELLRQVELLWGVDDVPEAAIRVNNLAVVRYLHEYGLLDERNGKGALRRAAEDGNTAALSELAALGCHIGKHVALSAARHGHLNVLRWLTEAPEAGPAGGGEALAAVTHRGVDLAVAGAESGSLELMQWLWAQGCLWDELVSYKAAEYGSLELMQWMRARGCPWGPHTFSSAAESGSLEKVEWLAARGCPCDEGAFTAAAKAKGAAYIEAGAN</sequence>
<dbReference type="PROSITE" id="PS50181">
    <property type="entry name" value="FBOX"/>
    <property type="match status" value="1"/>
</dbReference>
<organism evidence="2 3">
    <name type="scientific">Pleodorina starrii</name>
    <dbReference type="NCBI Taxonomy" id="330485"/>
    <lineage>
        <taxon>Eukaryota</taxon>
        <taxon>Viridiplantae</taxon>
        <taxon>Chlorophyta</taxon>
        <taxon>core chlorophytes</taxon>
        <taxon>Chlorophyceae</taxon>
        <taxon>CS clade</taxon>
        <taxon>Chlamydomonadales</taxon>
        <taxon>Volvocaceae</taxon>
        <taxon>Pleodorina</taxon>
    </lineage>
</organism>
<proteinExistence type="predicted"/>
<dbReference type="Proteomes" id="UP001165080">
    <property type="component" value="Unassembled WGS sequence"/>
</dbReference>
<dbReference type="InterPro" id="IPR001810">
    <property type="entry name" value="F-box_dom"/>
</dbReference>
<dbReference type="InterPro" id="IPR036770">
    <property type="entry name" value="Ankyrin_rpt-contain_sf"/>
</dbReference>
<reference evidence="2 3" key="1">
    <citation type="journal article" date="2023" name="Commun. Biol.">
        <title>Reorganization of the ancestral sex-determining regions during the evolution of trioecy in Pleodorina starrii.</title>
        <authorList>
            <person name="Takahashi K."/>
            <person name="Suzuki S."/>
            <person name="Kawai-Toyooka H."/>
            <person name="Yamamoto K."/>
            <person name="Hamaji T."/>
            <person name="Ootsuki R."/>
            <person name="Yamaguchi H."/>
            <person name="Kawachi M."/>
            <person name="Higashiyama T."/>
            <person name="Nozaki H."/>
        </authorList>
    </citation>
    <scope>NUCLEOTIDE SEQUENCE [LARGE SCALE GENOMIC DNA]</scope>
    <source>
        <strain evidence="2 3">NIES-4479</strain>
    </source>
</reference>
<gene>
    <name evidence="2" type="primary">PLEST011393</name>
    <name evidence="2" type="ORF">PLESTB_001654900</name>
</gene>
<keyword evidence="3" id="KW-1185">Reference proteome</keyword>
<dbReference type="SUPFAM" id="SSF48403">
    <property type="entry name" value="Ankyrin repeat"/>
    <property type="match status" value="1"/>
</dbReference>
<accession>A0A9W6F9E8</accession>
<dbReference type="Gene3D" id="1.25.40.20">
    <property type="entry name" value="Ankyrin repeat-containing domain"/>
    <property type="match status" value="2"/>
</dbReference>
<dbReference type="GO" id="GO:0004620">
    <property type="term" value="F:phospholipase activity"/>
    <property type="evidence" value="ECO:0007669"/>
    <property type="project" value="TreeGrafter"/>
</dbReference>
<dbReference type="GO" id="GO:0046513">
    <property type="term" value="P:ceramide biosynthetic process"/>
    <property type="evidence" value="ECO:0007669"/>
    <property type="project" value="TreeGrafter"/>
</dbReference>
<evidence type="ECO:0000313" key="2">
    <source>
        <dbReference type="EMBL" id="GLC60660.1"/>
    </source>
</evidence>
<evidence type="ECO:0000313" key="3">
    <source>
        <dbReference type="Proteomes" id="UP001165080"/>
    </source>
</evidence>
<dbReference type="SUPFAM" id="SSF140860">
    <property type="entry name" value="Pseudo ankyrin repeat-like"/>
    <property type="match status" value="1"/>
</dbReference>
<dbReference type="EMBL" id="BRXU01000037">
    <property type="protein sequence ID" value="GLC60660.1"/>
    <property type="molecule type" value="Genomic_DNA"/>
</dbReference>
<dbReference type="AlphaFoldDB" id="A0A9W6F9E8"/>